<dbReference type="AlphaFoldDB" id="A0A847ESQ7"/>
<evidence type="ECO:0000313" key="3">
    <source>
        <dbReference type="EMBL" id="NLE30830.1"/>
    </source>
</evidence>
<dbReference type="GO" id="GO:0003677">
    <property type="term" value="F:DNA binding"/>
    <property type="evidence" value="ECO:0007669"/>
    <property type="project" value="UniProtKB-KW"/>
</dbReference>
<feature type="domain" description="HTH cro/C1-type" evidence="2">
    <location>
        <begin position="10"/>
        <end position="64"/>
    </location>
</feature>
<dbReference type="InterPro" id="IPR010982">
    <property type="entry name" value="Lambda_DNA-bd_dom_sf"/>
</dbReference>
<evidence type="ECO:0000259" key="2">
    <source>
        <dbReference type="PROSITE" id="PS50943"/>
    </source>
</evidence>
<dbReference type="EMBL" id="JAAZAL010000033">
    <property type="protein sequence ID" value="NLE30830.1"/>
    <property type="molecule type" value="Genomic_DNA"/>
</dbReference>
<comment type="caution">
    <text evidence="3">The sequence shown here is derived from an EMBL/GenBank/DDBJ whole genome shotgun (WGS) entry which is preliminary data.</text>
</comment>
<dbReference type="SUPFAM" id="SSF47413">
    <property type="entry name" value="lambda repressor-like DNA-binding domains"/>
    <property type="match status" value="1"/>
</dbReference>
<protein>
    <submittedName>
        <fullName evidence="3">Helix-turn-helix transcriptional regulator</fullName>
    </submittedName>
</protein>
<dbReference type="CDD" id="cd00093">
    <property type="entry name" value="HTH_XRE"/>
    <property type="match status" value="1"/>
</dbReference>
<sequence>MGIKNFGEKLKVARLDKNISQRGLGLALGLSDKTISSYESSRSYPNLELLPKISEILEKPIEYFVSDGKDILLNEKLESIIGNHKKISEELVKIKAVINKGE</sequence>
<dbReference type="SMART" id="SM00530">
    <property type="entry name" value="HTH_XRE"/>
    <property type="match status" value="1"/>
</dbReference>
<organism evidence="3 4">
    <name type="scientific">Candidatus Dojkabacteria bacterium</name>
    <dbReference type="NCBI Taxonomy" id="2099670"/>
    <lineage>
        <taxon>Bacteria</taxon>
        <taxon>Candidatus Dojkabacteria</taxon>
    </lineage>
</organism>
<dbReference type="Gene3D" id="1.10.260.40">
    <property type="entry name" value="lambda repressor-like DNA-binding domains"/>
    <property type="match status" value="1"/>
</dbReference>
<dbReference type="PANTHER" id="PTHR46558">
    <property type="entry name" value="TRACRIPTIONAL REGULATORY PROTEIN-RELATED-RELATED"/>
    <property type="match status" value="1"/>
</dbReference>
<evidence type="ECO:0000256" key="1">
    <source>
        <dbReference type="ARBA" id="ARBA00023125"/>
    </source>
</evidence>
<keyword evidence="1" id="KW-0238">DNA-binding</keyword>
<gene>
    <name evidence="3" type="ORF">GX618_00955</name>
</gene>
<name>A0A847ESQ7_9BACT</name>
<dbReference type="Pfam" id="PF01381">
    <property type="entry name" value="HTH_3"/>
    <property type="match status" value="1"/>
</dbReference>
<evidence type="ECO:0000313" key="4">
    <source>
        <dbReference type="Proteomes" id="UP000554004"/>
    </source>
</evidence>
<accession>A0A847ESQ7</accession>
<dbReference type="Proteomes" id="UP000554004">
    <property type="component" value="Unassembled WGS sequence"/>
</dbReference>
<dbReference type="PROSITE" id="PS50943">
    <property type="entry name" value="HTH_CROC1"/>
    <property type="match status" value="1"/>
</dbReference>
<dbReference type="PANTHER" id="PTHR46558:SF4">
    <property type="entry name" value="DNA-BIDING PHAGE PROTEIN"/>
    <property type="match status" value="1"/>
</dbReference>
<proteinExistence type="predicted"/>
<reference evidence="3 4" key="1">
    <citation type="journal article" date="2020" name="Biotechnol. Biofuels">
        <title>New insights from the biogas microbiome by comprehensive genome-resolved metagenomics of nearly 1600 species originating from multiple anaerobic digesters.</title>
        <authorList>
            <person name="Campanaro S."/>
            <person name="Treu L."/>
            <person name="Rodriguez-R L.M."/>
            <person name="Kovalovszki A."/>
            <person name="Ziels R.M."/>
            <person name="Maus I."/>
            <person name="Zhu X."/>
            <person name="Kougias P.G."/>
            <person name="Basile A."/>
            <person name="Luo G."/>
            <person name="Schluter A."/>
            <person name="Konstantinidis K.T."/>
            <person name="Angelidaki I."/>
        </authorList>
    </citation>
    <scope>NUCLEOTIDE SEQUENCE [LARGE SCALE GENOMIC DNA]</scope>
    <source>
        <strain evidence="3">AS06rmzACSIP_421</strain>
    </source>
</reference>
<dbReference type="InterPro" id="IPR001387">
    <property type="entry name" value="Cro/C1-type_HTH"/>
</dbReference>